<proteinExistence type="inferred from homology"/>
<keyword evidence="4" id="KW-0699">rRNA-binding</keyword>
<comment type="subunit">
    <text evidence="4">Homodimer.</text>
</comment>
<dbReference type="AlphaFoldDB" id="A0A4R3KED7"/>
<organism evidence="6 7">
    <name type="scientific">Tepidibacillus fermentans</name>
    <dbReference type="NCBI Taxonomy" id="1281767"/>
    <lineage>
        <taxon>Bacteria</taxon>
        <taxon>Bacillati</taxon>
        <taxon>Bacillota</taxon>
        <taxon>Bacilli</taxon>
        <taxon>Bacillales</taxon>
        <taxon>Bacillaceae</taxon>
        <taxon>Tepidibacillus</taxon>
    </lineage>
</organism>
<dbReference type="GO" id="GO:0019843">
    <property type="term" value="F:rRNA binding"/>
    <property type="evidence" value="ECO:0007669"/>
    <property type="project" value="UniProtKB-UniRule"/>
</dbReference>
<keyword evidence="2 4" id="KW-0255">Endonuclease</keyword>
<comment type="cofactor">
    <cofactor evidence="4">
        <name>Mg(2+)</name>
        <dbReference type="ChEBI" id="CHEBI:18420"/>
    </cofactor>
</comment>
<evidence type="ECO:0000256" key="3">
    <source>
        <dbReference type="ARBA" id="ARBA00022801"/>
    </source>
</evidence>
<dbReference type="PIRSF" id="PIRSF005520">
    <property type="entry name" value="UCP005520"/>
    <property type="match status" value="1"/>
</dbReference>
<dbReference type="EMBL" id="SMAB01000012">
    <property type="protein sequence ID" value="TCS81568.1"/>
    <property type="molecule type" value="Genomic_DNA"/>
</dbReference>
<keyword evidence="4" id="KW-0698">rRNA processing</keyword>
<keyword evidence="4" id="KW-0690">Ribosome biogenesis</keyword>
<dbReference type="Gene3D" id="1.10.1520.10">
    <property type="entry name" value="Ribonuclease III domain"/>
    <property type="match status" value="1"/>
</dbReference>
<dbReference type="InterPro" id="IPR000999">
    <property type="entry name" value="RNase_III_dom"/>
</dbReference>
<dbReference type="OrthoDB" id="46571at2"/>
<feature type="active site" evidence="4">
    <location>
        <position position="23"/>
    </location>
</feature>
<dbReference type="SMART" id="SM00535">
    <property type="entry name" value="RIBOc"/>
    <property type="match status" value="1"/>
</dbReference>
<evidence type="ECO:0000256" key="2">
    <source>
        <dbReference type="ARBA" id="ARBA00022759"/>
    </source>
</evidence>
<dbReference type="GO" id="GO:0004525">
    <property type="term" value="F:ribonuclease III activity"/>
    <property type="evidence" value="ECO:0007669"/>
    <property type="project" value="InterPro"/>
</dbReference>
<keyword evidence="4" id="KW-0963">Cytoplasm</keyword>
<dbReference type="GO" id="GO:0005737">
    <property type="term" value="C:cytoplasm"/>
    <property type="evidence" value="ECO:0007669"/>
    <property type="project" value="UniProtKB-SubCell"/>
</dbReference>
<keyword evidence="4" id="KW-0694">RNA-binding</keyword>
<dbReference type="GO" id="GO:0006364">
    <property type="term" value="P:rRNA processing"/>
    <property type="evidence" value="ECO:0007669"/>
    <property type="project" value="UniProtKB-UniRule"/>
</dbReference>
<accession>A0A4R3KED7</accession>
<comment type="similarity">
    <text evidence="4">Belongs to the MrnC RNase family.</text>
</comment>
<dbReference type="HAMAP" id="MF_01468">
    <property type="entry name" value="RNase_Mini_III"/>
    <property type="match status" value="1"/>
</dbReference>
<keyword evidence="4" id="KW-0460">Magnesium</keyword>
<sequence>MIGKNNVRKPKEMNALNLAYIGDAVYEMYIRHFLVLQGGKPNVLHKKAIQFVSAKAQAQILHYLLPNLTEEEKEIVKRGRNTKSNTSPKNADIVDYRHSTAFEALIGYLYLSDNKERMDSLIQEAIAFIEREYDNEQNKTK</sequence>
<dbReference type="SUPFAM" id="SSF69065">
    <property type="entry name" value="RNase III domain-like"/>
    <property type="match status" value="1"/>
</dbReference>
<dbReference type="PANTHER" id="PTHR34276">
    <property type="entry name" value="MINI-RIBONUCLEASE 3"/>
    <property type="match status" value="1"/>
</dbReference>
<comment type="function">
    <text evidence="4">Involved in correct processing of both the 5' and 3' ends of 23S rRNA precursor. Processes 30S rRNA precursor transcript even in absence of ribonuclease 3 (Rnc); Rnc processes 30S rRNA into smaller rRNA precursors.</text>
</comment>
<dbReference type="CDD" id="cd00593">
    <property type="entry name" value="RIBOc"/>
    <property type="match status" value="1"/>
</dbReference>
<evidence type="ECO:0000313" key="6">
    <source>
        <dbReference type="EMBL" id="TCS81568.1"/>
    </source>
</evidence>
<reference evidence="6 7" key="1">
    <citation type="submission" date="2019-03" db="EMBL/GenBank/DDBJ databases">
        <title>Genomic Encyclopedia of Type Strains, Phase IV (KMG-IV): sequencing the most valuable type-strain genomes for metagenomic binning, comparative biology and taxonomic classification.</title>
        <authorList>
            <person name="Goeker M."/>
        </authorList>
    </citation>
    <scope>NUCLEOTIDE SEQUENCE [LARGE SCALE GENOMIC DNA]</scope>
    <source>
        <strain evidence="6 7">DSM 23802</strain>
    </source>
</reference>
<keyword evidence="7" id="KW-1185">Reference proteome</keyword>
<dbReference type="InterPro" id="IPR036389">
    <property type="entry name" value="RNase_III_sf"/>
</dbReference>
<keyword evidence="3 4" id="KW-0378">Hydrolase</keyword>
<comment type="subcellular location">
    <subcellularLocation>
        <location evidence="4">Cytoplasm</location>
    </subcellularLocation>
</comment>
<protein>
    <recommendedName>
        <fullName evidence="4">Mini-ribonuclease 3</fullName>
        <shortName evidence="4">Mini-3</shortName>
        <shortName evidence="4">Mini-RNase 3</shortName>
        <ecNumber evidence="4">3.1.26.-</ecNumber>
    </recommendedName>
    <alternativeName>
        <fullName evidence="4">Mini-RNase III</fullName>
        <shortName evidence="4">Mini-III</shortName>
    </alternativeName>
</protein>
<evidence type="ECO:0000256" key="4">
    <source>
        <dbReference type="HAMAP-Rule" id="MF_01468"/>
    </source>
</evidence>
<dbReference type="Proteomes" id="UP000295788">
    <property type="component" value="Unassembled WGS sequence"/>
</dbReference>
<evidence type="ECO:0000259" key="5">
    <source>
        <dbReference type="SMART" id="SM00535"/>
    </source>
</evidence>
<gene>
    <name evidence="4" type="primary">mrnC</name>
    <name evidence="6" type="ORF">EDD72_11263</name>
</gene>
<evidence type="ECO:0000256" key="1">
    <source>
        <dbReference type="ARBA" id="ARBA00022722"/>
    </source>
</evidence>
<dbReference type="Pfam" id="PF00636">
    <property type="entry name" value="Ribonuclease_3"/>
    <property type="match status" value="1"/>
</dbReference>
<dbReference type="InterPro" id="IPR008226">
    <property type="entry name" value="Mini3_fam"/>
</dbReference>
<name>A0A4R3KED7_9BACI</name>
<evidence type="ECO:0000313" key="7">
    <source>
        <dbReference type="Proteomes" id="UP000295788"/>
    </source>
</evidence>
<dbReference type="EC" id="3.1.26.-" evidence="4"/>
<comment type="caution">
    <text evidence="6">The sequence shown here is derived from an EMBL/GenBank/DDBJ whole genome shotgun (WGS) entry which is preliminary data.</text>
</comment>
<dbReference type="PANTHER" id="PTHR34276:SF1">
    <property type="entry name" value="MINI-RIBONUCLEASE 3"/>
    <property type="match status" value="1"/>
</dbReference>
<keyword evidence="1 4" id="KW-0540">Nuclease</keyword>
<feature type="domain" description="RNase III" evidence="5">
    <location>
        <begin position="1"/>
        <end position="131"/>
    </location>
</feature>